<dbReference type="Proteomes" id="UP000805193">
    <property type="component" value="Unassembled WGS sequence"/>
</dbReference>
<organism evidence="1 2">
    <name type="scientific">Ixodes persulcatus</name>
    <name type="common">Taiga tick</name>
    <dbReference type="NCBI Taxonomy" id="34615"/>
    <lineage>
        <taxon>Eukaryota</taxon>
        <taxon>Metazoa</taxon>
        <taxon>Ecdysozoa</taxon>
        <taxon>Arthropoda</taxon>
        <taxon>Chelicerata</taxon>
        <taxon>Arachnida</taxon>
        <taxon>Acari</taxon>
        <taxon>Parasitiformes</taxon>
        <taxon>Ixodida</taxon>
        <taxon>Ixodoidea</taxon>
        <taxon>Ixodidae</taxon>
        <taxon>Ixodinae</taxon>
        <taxon>Ixodes</taxon>
    </lineage>
</organism>
<name>A0AC60NWS8_IXOPE</name>
<sequence>MEFGSTADAEKSTFACQLCEKIEEGLIRLEREWKDKFKEMKEEREKRILRETQVTELKRGEPEVRWLELTKECEGKLEHMGAELNEEREKQVEEFRQGEVWKAGLEERKKECEYRVEHVIGVIGEEKGKSDEGQAMMAELQGILKVVVEKMVDLEAQWEEMKRESTARVVPMVQGASSAGTKEAPRIYSEAARKEKETAGLGEPSLVPVSLEGTGVDVPVPESEEAPECEYRKSSREGRWKPCGRVTDLVGALGFAGDDGRTEEKRITVTKRLWLLKHACLLLDSLLSTLLDLVPSWISKYLRWCPTSSERLEEAERRLLAYVKKPFQSKFVTIDSILKCKGSHQIRTIEMGPTNEPPPGEERVPLVLVHGFASGVALWLLNLDKLSEDRTVYSFDTLGFGRSSRPRLSSDSLEAEYQFVQSLEEWRAQVGLDRFVLLGHSMGGFLAASYALRFPERVAHLVLADPWGFPERRVPSPKALQLPTWVRAVSTLLSPFNPLVALRVAGPWGPLLVEKIRADIGKKYEHIVQDSEAVPRYIYHCNAQFPSGESAFKAMMTQYGWARHPMVNRIAELHVGVPMTFIYGSKSWVDKQPGIQVQQVREESEVDVEIIEGAGHHVFADRPDQFNDMVCKLCRNTDAAERIIRALTENEDDEKADEKNLASSAKLLRSKVFL</sequence>
<protein>
    <submittedName>
        <fullName evidence="1">Uncharacterized protein</fullName>
    </submittedName>
</protein>
<accession>A0AC60NWS8</accession>
<evidence type="ECO:0000313" key="2">
    <source>
        <dbReference type="Proteomes" id="UP000805193"/>
    </source>
</evidence>
<comment type="caution">
    <text evidence="1">The sequence shown here is derived from an EMBL/GenBank/DDBJ whole genome shotgun (WGS) entry which is preliminary data.</text>
</comment>
<proteinExistence type="predicted"/>
<evidence type="ECO:0000313" key="1">
    <source>
        <dbReference type="EMBL" id="KAG0411567.1"/>
    </source>
</evidence>
<dbReference type="EMBL" id="JABSTQ010011420">
    <property type="protein sequence ID" value="KAG0411567.1"/>
    <property type="molecule type" value="Genomic_DNA"/>
</dbReference>
<gene>
    <name evidence="1" type="ORF">HPB47_011297</name>
</gene>
<reference evidence="1 2" key="1">
    <citation type="journal article" date="2020" name="Cell">
        <title>Large-Scale Comparative Analyses of Tick Genomes Elucidate Their Genetic Diversity and Vector Capacities.</title>
        <authorList>
            <consortium name="Tick Genome and Microbiome Consortium (TIGMIC)"/>
            <person name="Jia N."/>
            <person name="Wang J."/>
            <person name="Shi W."/>
            <person name="Du L."/>
            <person name="Sun Y."/>
            <person name="Zhan W."/>
            <person name="Jiang J.F."/>
            <person name="Wang Q."/>
            <person name="Zhang B."/>
            <person name="Ji P."/>
            <person name="Bell-Sakyi L."/>
            <person name="Cui X.M."/>
            <person name="Yuan T.T."/>
            <person name="Jiang B.G."/>
            <person name="Yang W.F."/>
            <person name="Lam T.T."/>
            <person name="Chang Q.C."/>
            <person name="Ding S.J."/>
            <person name="Wang X.J."/>
            <person name="Zhu J.G."/>
            <person name="Ruan X.D."/>
            <person name="Zhao L."/>
            <person name="Wei J.T."/>
            <person name="Ye R.Z."/>
            <person name="Que T.C."/>
            <person name="Du C.H."/>
            <person name="Zhou Y.H."/>
            <person name="Cheng J.X."/>
            <person name="Dai P.F."/>
            <person name="Guo W.B."/>
            <person name="Han X.H."/>
            <person name="Huang E.J."/>
            <person name="Li L.F."/>
            <person name="Wei W."/>
            <person name="Gao Y.C."/>
            <person name="Liu J.Z."/>
            <person name="Shao H.Z."/>
            <person name="Wang X."/>
            <person name="Wang C.C."/>
            <person name="Yang T.C."/>
            <person name="Huo Q.B."/>
            <person name="Li W."/>
            <person name="Chen H.Y."/>
            <person name="Chen S.E."/>
            <person name="Zhou L.G."/>
            <person name="Ni X.B."/>
            <person name="Tian J.H."/>
            <person name="Sheng Y."/>
            <person name="Liu T."/>
            <person name="Pan Y.S."/>
            <person name="Xia L.Y."/>
            <person name="Li J."/>
            <person name="Zhao F."/>
            <person name="Cao W.C."/>
        </authorList>
    </citation>
    <scope>NUCLEOTIDE SEQUENCE [LARGE SCALE GENOMIC DNA]</scope>
    <source>
        <strain evidence="1">Iper-2018</strain>
    </source>
</reference>
<keyword evidence="2" id="KW-1185">Reference proteome</keyword>